<dbReference type="NCBIfam" id="TIGR04072">
    <property type="entry name" value="rSAM_ladder_B12"/>
    <property type="match status" value="1"/>
</dbReference>
<dbReference type="GO" id="GO:0031419">
    <property type="term" value="F:cobalamin binding"/>
    <property type="evidence" value="ECO:0007669"/>
    <property type="project" value="InterPro"/>
</dbReference>
<dbReference type="PANTHER" id="PTHR43409">
    <property type="entry name" value="ANAEROBIC MAGNESIUM-PROTOPORPHYRIN IX MONOMETHYL ESTER CYCLASE-RELATED"/>
    <property type="match status" value="1"/>
</dbReference>
<dbReference type="InterPro" id="IPR058240">
    <property type="entry name" value="rSAM_sf"/>
</dbReference>
<dbReference type="KEGG" id="geo:Geob_1909"/>
<dbReference type="InterPro" id="IPR006638">
    <property type="entry name" value="Elp3/MiaA/NifB-like_rSAM"/>
</dbReference>
<evidence type="ECO:0000256" key="3">
    <source>
        <dbReference type="ARBA" id="ARBA00022723"/>
    </source>
</evidence>
<dbReference type="Pfam" id="PF02310">
    <property type="entry name" value="B12-binding"/>
    <property type="match status" value="1"/>
</dbReference>
<name>B9M7H8_GEODF</name>
<dbReference type="GO" id="GO:0005829">
    <property type="term" value="C:cytosol"/>
    <property type="evidence" value="ECO:0007669"/>
    <property type="project" value="TreeGrafter"/>
</dbReference>
<evidence type="ECO:0000259" key="7">
    <source>
        <dbReference type="PROSITE" id="PS51918"/>
    </source>
</evidence>
<evidence type="ECO:0000313" key="9">
    <source>
        <dbReference type="Proteomes" id="UP000007721"/>
    </source>
</evidence>
<accession>B9M7H8</accession>
<dbReference type="InterPro" id="IPR006158">
    <property type="entry name" value="Cobalamin-bd"/>
</dbReference>
<dbReference type="SMART" id="SM00729">
    <property type="entry name" value="Elp3"/>
    <property type="match status" value="1"/>
</dbReference>
<dbReference type="Proteomes" id="UP000007721">
    <property type="component" value="Chromosome"/>
</dbReference>
<dbReference type="Pfam" id="PF04055">
    <property type="entry name" value="Radical_SAM"/>
    <property type="match status" value="1"/>
</dbReference>
<dbReference type="PROSITE" id="PS51918">
    <property type="entry name" value="RADICAL_SAM"/>
    <property type="match status" value="1"/>
</dbReference>
<dbReference type="GO" id="GO:0051539">
    <property type="term" value="F:4 iron, 4 sulfur cluster binding"/>
    <property type="evidence" value="ECO:0007669"/>
    <property type="project" value="UniProtKB-KW"/>
</dbReference>
<feature type="domain" description="Radical SAM core" evidence="7">
    <location>
        <begin position="180"/>
        <end position="399"/>
    </location>
</feature>
<dbReference type="STRING" id="316067.Geob_1909"/>
<dbReference type="GO" id="GO:0046872">
    <property type="term" value="F:metal ion binding"/>
    <property type="evidence" value="ECO:0007669"/>
    <property type="project" value="UniProtKB-KW"/>
</dbReference>
<dbReference type="CDD" id="cd01335">
    <property type="entry name" value="Radical_SAM"/>
    <property type="match status" value="1"/>
</dbReference>
<dbReference type="Gene3D" id="3.80.30.20">
    <property type="entry name" value="tm_1862 like domain"/>
    <property type="match status" value="1"/>
</dbReference>
<protein>
    <submittedName>
        <fullName evidence="8">Radical SAM domain iron-sulfur cluster-binding oxidoreductase with cobamide-binding-like domain</fullName>
    </submittedName>
</protein>
<dbReference type="EMBL" id="CP001390">
    <property type="protein sequence ID" value="ACM20266.1"/>
    <property type="molecule type" value="Genomic_DNA"/>
</dbReference>
<evidence type="ECO:0000256" key="1">
    <source>
        <dbReference type="ARBA" id="ARBA00001966"/>
    </source>
</evidence>
<keyword evidence="5" id="KW-0411">Iron-sulfur</keyword>
<gene>
    <name evidence="8" type="ordered locus">Geob_1909</name>
</gene>
<dbReference type="SFLD" id="SFLDS00029">
    <property type="entry name" value="Radical_SAM"/>
    <property type="match status" value="1"/>
</dbReference>
<dbReference type="HOGENOM" id="CLU_021572_4_5_7"/>
<proteinExistence type="predicted"/>
<keyword evidence="4" id="KW-0408">Iron</keyword>
<dbReference type="SFLD" id="SFLDG01123">
    <property type="entry name" value="methyltransferase_(Class_B)"/>
    <property type="match status" value="1"/>
</dbReference>
<dbReference type="SUPFAM" id="SSF102114">
    <property type="entry name" value="Radical SAM enzymes"/>
    <property type="match status" value="1"/>
</dbReference>
<sequence length="468" mass="51252">MDILLISANRERTPYPVFPLGLSYLAGPLAERGHRLKVLDLCFADDPESAVSTALDEFTPDAVVLSIRNIDNVTFPGSRSYLPGVKKIVDICRGRVPVIAGGSGFSIMPAEILAYLDADYGVVGEGEEILPELLTCISDGLIPESLPGVLVREKTGFLPARLIQSIRPAERGLFPLERYYREGGMANLQTKRGCPFSCIYCTYPLLEGRAIRVRPIGDIITEIRSLVEGFGIGYIYFVDDIFNYPPEFAEELCQAMISEKLQINWTAFINPAFITPSLLQTMIAAGCDAVEFGSESGSASMLRNLGKSFTVDDLRNSSRLCREAGADFAHYILFGGPGESEATIDETFALMDELEPTAVIAMTGIRIFPGTPLHASALADGTLAAETSLLEPVFYISPPIRETLCQMVTERALARKNWVAPGLEINMSDAMLEALRHFPVRGPLWKLMKRLGRSRIRPMSATVVESAV</sequence>
<evidence type="ECO:0000313" key="8">
    <source>
        <dbReference type="EMBL" id="ACM20266.1"/>
    </source>
</evidence>
<evidence type="ECO:0000259" key="6">
    <source>
        <dbReference type="PROSITE" id="PS51332"/>
    </source>
</evidence>
<dbReference type="AlphaFoldDB" id="B9M7H8"/>
<dbReference type="InterPro" id="IPR034466">
    <property type="entry name" value="Methyltransferase_Class_B"/>
</dbReference>
<feature type="domain" description="B12-binding" evidence="6">
    <location>
        <begin position="1"/>
        <end position="144"/>
    </location>
</feature>
<evidence type="ECO:0000256" key="5">
    <source>
        <dbReference type="ARBA" id="ARBA00023014"/>
    </source>
</evidence>
<keyword evidence="2" id="KW-0949">S-adenosyl-L-methionine</keyword>
<dbReference type="Gene3D" id="3.40.50.280">
    <property type="entry name" value="Cobalamin-binding domain"/>
    <property type="match status" value="1"/>
</dbReference>
<dbReference type="PROSITE" id="PS51332">
    <property type="entry name" value="B12_BINDING"/>
    <property type="match status" value="1"/>
</dbReference>
<dbReference type="GO" id="GO:0003824">
    <property type="term" value="F:catalytic activity"/>
    <property type="evidence" value="ECO:0007669"/>
    <property type="project" value="InterPro"/>
</dbReference>
<dbReference type="InterPro" id="IPR023404">
    <property type="entry name" value="rSAM_horseshoe"/>
</dbReference>
<dbReference type="OrthoDB" id="9762608at2"/>
<dbReference type="InterPro" id="IPR023969">
    <property type="entry name" value="CHP04072_B12-bd/rSAM"/>
</dbReference>
<reference evidence="8 9" key="1">
    <citation type="submission" date="2009-01" db="EMBL/GenBank/DDBJ databases">
        <title>Complete sequence of Geobacter sp. FRC-32.</title>
        <authorList>
            <consortium name="US DOE Joint Genome Institute"/>
            <person name="Lucas S."/>
            <person name="Copeland A."/>
            <person name="Lapidus A."/>
            <person name="Glavina del Rio T."/>
            <person name="Dalin E."/>
            <person name="Tice H."/>
            <person name="Bruce D."/>
            <person name="Goodwin L."/>
            <person name="Pitluck S."/>
            <person name="Saunders E."/>
            <person name="Brettin T."/>
            <person name="Detter J.C."/>
            <person name="Han C."/>
            <person name="Larimer F."/>
            <person name="Land M."/>
            <person name="Hauser L."/>
            <person name="Kyrpides N."/>
            <person name="Ovchinnikova G."/>
            <person name="Kostka J."/>
            <person name="Richardson P."/>
        </authorList>
    </citation>
    <scope>NUCLEOTIDE SEQUENCE [LARGE SCALE GENOMIC DNA]</scope>
    <source>
        <strain evidence="9">DSM 22248 / JCM 15807 / FRC-32</strain>
    </source>
</reference>
<keyword evidence="9" id="KW-1185">Reference proteome</keyword>
<organism evidence="8 9">
    <name type="scientific">Geotalea daltonii (strain DSM 22248 / JCM 15807 / FRC-32)</name>
    <name type="common">Geobacter daltonii</name>
    <dbReference type="NCBI Taxonomy" id="316067"/>
    <lineage>
        <taxon>Bacteria</taxon>
        <taxon>Pseudomonadati</taxon>
        <taxon>Thermodesulfobacteriota</taxon>
        <taxon>Desulfuromonadia</taxon>
        <taxon>Geobacterales</taxon>
        <taxon>Geobacteraceae</taxon>
        <taxon>Geotalea</taxon>
    </lineage>
</organism>
<keyword evidence="3" id="KW-0479">Metal-binding</keyword>
<dbReference type="RefSeq" id="WP_012646995.1">
    <property type="nucleotide sequence ID" value="NC_011979.1"/>
</dbReference>
<evidence type="ECO:0000256" key="4">
    <source>
        <dbReference type="ARBA" id="ARBA00023004"/>
    </source>
</evidence>
<dbReference type="PANTHER" id="PTHR43409:SF16">
    <property type="entry name" value="SLR0320 PROTEIN"/>
    <property type="match status" value="1"/>
</dbReference>
<dbReference type="eggNOG" id="COG1032">
    <property type="taxonomic scope" value="Bacteria"/>
</dbReference>
<dbReference type="SFLD" id="SFLDG01082">
    <property type="entry name" value="B12-binding_domain_containing"/>
    <property type="match status" value="1"/>
</dbReference>
<dbReference type="InterPro" id="IPR007197">
    <property type="entry name" value="rSAM"/>
</dbReference>
<comment type="cofactor">
    <cofactor evidence="1">
        <name>[4Fe-4S] cluster</name>
        <dbReference type="ChEBI" id="CHEBI:49883"/>
    </cofactor>
</comment>
<dbReference type="InterPro" id="IPR051198">
    <property type="entry name" value="BchE-like"/>
</dbReference>
<evidence type="ECO:0000256" key="2">
    <source>
        <dbReference type="ARBA" id="ARBA00022691"/>
    </source>
</evidence>